<feature type="non-terminal residue" evidence="2">
    <location>
        <position position="270"/>
    </location>
</feature>
<reference evidence="2" key="1">
    <citation type="journal article" date="2014" name="Front. Microbiol.">
        <title>High frequency of phylogenetically diverse reductive dehalogenase-homologous genes in deep subseafloor sedimentary metagenomes.</title>
        <authorList>
            <person name="Kawai M."/>
            <person name="Futagami T."/>
            <person name="Toyoda A."/>
            <person name="Takaki Y."/>
            <person name="Nishi S."/>
            <person name="Hori S."/>
            <person name="Arai W."/>
            <person name="Tsubouchi T."/>
            <person name="Morono Y."/>
            <person name="Uchiyama I."/>
            <person name="Ito T."/>
            <person name="Fujiyama A."/>
            <person name="Inagaki F."/>
            <person name="Takami H."/>
        </authorList>
    </citation>
    <scope>NUCLEOTIDE SEQUENCE</scope>
    <source>
        <strain evidence="2">Expedition CK06-06</strain>
    </source>
</reference>
<accession>X0VGH6</accession>
<proteinExistence type="predicted"/>
<feature type="non-terminal residue" evidence="2">
    <location>
        <position position="1"/>
    </location>
</feature>
<feature type="domain" description="Right handed beta helix" evidence="1">
    <location>
        <begin position="103"/>
        <end position="267"/>
    </location>
</feature>
<dbReference type="Pfam" id="PF13229">
    <property type="entry name" value="Beta_helix"/>
    <property type="match status" value="1"/>
</dbReference>
<dbReference type="AlphaFoldDB" id="X0VGH6"/>
<gene>
    <name evidence="2" type="ORF">S01H1_35259</name>
</gene>
<protein>
    <recommendedName>
        <fullName evidence="1">Right handed beta helix domain-containing protein</fullName>
    </recommendedName>
</protein>
<dbReference type="InterPro" id="IPR039448">
    <property type="entry name" value="Beta_helix"/>
</dbReference>
<dbReference type="SUPFAM" id="SSF51126">
    <property type="entry name" value="Pectin lyase-like"/>
    <property type="match status" value="1"/>
</dbReference>
<dbReference type="InterPro" id="IPR012334">
    <property type="entry name" value="Pectin_lyas_fold"/>
</dbReference>
<dbReference type="SMART" id="SM00710">
    <property type="entry name" value="PbH1"/>
    <property type="match status" value="6"/>
</dbReference>
<name>X0VGH6_9ZZZZ</name>
<sequence>LGTGVGLSGTTLVSGTSADFTIAANDSLTVNKLTANAVCTGADDEVEINAAFATVGAGGRVVLLEGTFVIEGEIAFTTHNQTLEGQGYGTFLNGDAVIDGQNVIAVDTTNNCRIKNLRIQSADGGGNVVHCINVEGSSNGLLIENVTITDSDSDGIHIEDDTIYDVQIHDCHIENADDYGIFVDMNSGQYAYRIHIKDNTIVDTGNDGIHFGPTGAGSHYALVTDNVIATSGGDGIELRDAPYGIITGNTVVSSTGHGIIVPASNFVTVA</sequence>
<evidence type="ECO:0000313" key="2">
    <source>
        <dbReference type="EMBL" id="GAG10322.1"/>
    </source>
</evidence>
<comment type="caution">
    <text evidence="2">The sequence shown here is derived from an EMBL/GenBank/DDBJ whole genome shotgun (WGS) entry which is preliminary data.</text>
</comment>
<dbReference type="InterPro" id="IPR011050">
    <property type="entry name" value="Pectin_lyase_fold/virulence"/>
</dbReference>
<dbReference type="EMBL" id="BARS01022023">
    <property type="protein sequence ID" value="GAG10322.1"/>
    <property type="molecule type" value="Genomic_DNA"/>
</dbReference>
<organism evidence="2">
    <name type="scientific">marine sediment metagenome</name>
    <dbReference type="NCBI Taxonomy" id="412755"/>
    <lineage>
        <taxon>unclassified sequences</taxon>
        <taxon>metagenomes</taxon>
        <taxon>ecological metagenomes</taxon>
    </lineage>
</organism>
<dbReference type="Gene3D" id="2.160.20.10">
    <property type="entry name" value="Single-stranded right-handed beta-helix, Pectin lyase-like"/>
    <property type="match status" value="1"/>
</dbReference>
<dbReference type="InterPro" id="IPR006626">
    <property type="entry name" value="PbH1"/>
</dbReference>
<evidence type="ECO:0000259" key="1">
    <source>
        <dbReference type="Pfam" id="PF13229"/>
    </source>
</evidence>